<protein>
    <submittedName>
        <fullName evidence="1">Uncharacterized protein</fullName>
    </submittedName>
</protein>
<sequence length="110" mass="12679">MEIFRRIQRILAEEGGLRNIPIERVYGQFLKYHQELRQLFAPQSTLSPPRLIMFEPGVGIRPPKGMPARLDREEAEEMTIFINTYLPFGSDAFYAPKYDGVFICRGGLNS</sequence>
<proteinExistence type="predicted"/>
<evidence type="ECO:0000313" key="1">
    <source>
        <dbReference type="EMBL" id="KKS14243.1"/>
    </source>
</evidence>
<feature type="non-terminal residue" evidence="1">
    <location>
        <position position="110"/>
    </location>
</feature>
<organism evidence="1 2">
    <name type="scientific">Candidatus Daviesbacteria bacterium GW2011_GWB1_41_5</name>
    <dbReference type="NCBI Taxonomy" id="1618429"/>
    <lineage>
        <taxon>Bacteria</taxon>
        <taxon>Candidatus Daviesiibacteriota</taxon>
    </lineage>
</organism>
<dbReference type="EMBL" id="LCBN01000004">
    <property type="protein sequence ID" value="KKS14243.1"/>
    <property type="molecule type" value="Genomic_DNA"/>
</dbReference>
<dbReference type="AlphaFoldDB" id="A0A0G0ZMQ0"/>
<name>A0A0G0ZMQ0_9BACT</name>
<dbReference type="Proteomes" id="UP000034753">
    <property type="component" value="Unassembled WGS sequence"/>
</dbReference>
<evidence type="ECO:0000313" key="2">
    <source>
        <dbReference type="Proteomes" id="UP000034753"/>
    </source>
</evidence>
<reference evidence="1 2" key="1">
    <citation type="journal article" date="2015" name="Nature">
        <title>rRNA introns, odd ribosomes, and small enigmatic genomes across a large radiation of phyla.</title>
        <authorList>
            <person name="Brown C.T."/>
            <person name="Hug L.A."/>
            <person name="Thomas B.C."/>
            <person name="Sharon I."/>
            <person name="Castelle C.J."/>
            <person name="Singh A."/>
            <person name="Wilkins M.J."/>
            <person name="Williams K.H."/>
            <person name="Banfield J.F."/>
        </authorList>
    </citation>
    <scope>NUCLEOTIDE SEQUENCE [LARGE SCALE GENOMIC DNA]</scope>
</reference>
<comment type="caution">
    <text evidence="1">The sequence shown here is derived from an EMBL/GenBank/DDBJ whole genome shotgun (WGS) entry which is preliminary data.</text>
</comment>
<accession>A0A0G0ZMQ0</accession>
<gene>
    <name evidence="1" type="ORF">UU67_C0004G0001</name>
</gene>